<evidence type="ECO:0000313" key="3">
    <source>
        <dbReference type="Proteomes" id="UP000184130"/>
    </source>
</evidence>
<sequence length="507" mass="58614">MANKGLSKSKYTKFRQCEKALWLRVYNPELAVEDPQMTARFQAGNEVGDLAMHLFGDYVEVTTHKDDGSLDLKAMLSKTQQSLKDGTENICEASFTFEGCYCAVDILKKTPDGYAIYEVKSSSASDDEEGAKKDKMEVYAQDIAYQKWVLTHCGVNITDVFLVRLNSDYVRGDELDIQQLFIITDMTDYVAKEYPHIERFVNKARLTLQSQQEPHADLTKYCHKPYHCEFWNYCSQHIPHPSVFDLYRMRFDGKLKLYDNGKVTFDDIVDEKLTDFQKMQVACTISNQTHIDCKAIREFMQQLSYPLYFLDFETMQVVIPQYPGTKPYQQITFQYSLHYIEEERGPLLHKEFLGESGKDPRRALAEQLCQDIPMNVCVTAYNKSFECTRIKELAQAFPDLSEHLLNIRDHIVDLWDPFKAGHYYVPAMGGSTSIKYVLPALWPNEPSLDYHNLDERCQNGGNAMTIFPQIKDMEPAEQAATRKALLAYCCLDTYAMVKVWERLKEQE</sequence>
<protein>
    <recommendedName>
        <fullName evidence="1">DUF2779 domain-containing protein</fullName>
    </recommendedName>
</protein>
<dbReference type="AlphaFoldDB" id="A0A1M6U4J1"/>
<evidence type="ECO:0000259" key="1">
    <source>
        <dbReference type="Pfam" id="PF11074"/>
    </source>
</evidence>
<dbReference type="Proteomes" id="UP000184130">
    <property type="component" value="Unassembled WGS sequence"/>
</dbReference>
<gene>
    <name evidence="2" type="ORF">SAMN05216463_10812</name>
</gene>
<dbReference type="RefSeq" id="WP_073207070.1">
    <property type="nucleotide sequence ID" value="NZ_FRBD01000008.1"/>
</dbReference>
<feature type="domain" description="DUF2779" evidence="1">
    <location>
        <begin position="308"/>
        <end position="433"/>
    </location>
</feature>
<dbReference type="OrthoDB" id="9783873at2"/>
<proteinExistence type="predicted"/>
<reference evidence="2 3" key="1">
    <citation type="submission" date="2016-11" db="EMBL/GenBank/DDBJ databases">
        <authorList>
            <person name="Jaros S."/>
            <person name="Januszkiewicz K."/>
            <person name="Wedrychowicz H."/>
        </authorList>
    </citation>
    <scope>NUCLEOTIDE SEQUENCE [LARGE SCALE GENOMIC DNA]</scope>
    <source>
        <strain evidence="2 3">KHT3</strain>
    </source>
</reference>
<name>A0A1M6U4J1_XYLRU</name>
<organism evidence="2 3">
    <name type="scientific">Xylanibacter ruminicola</name>
    <name type="common">Prevotella ruminicola</name>
    <dbReference type="NCBI Taxonomy" id="839"/>
    <lineage>
        <taxon>Bacteria</taxon>
        <taxon>Pseudomonadati</taxon>
        <taxon>Bacteroidota</taxon>
        <taxon>Bacteroidia</taxon>
        <taxon>Bacteroidales</taxon>
        <taxon>Prevotellaceae</taxon>
        <taxon>Xylanibacter</taxon>
    </lineage>
</organism>
<dbReference type="Pfam" id="PF11074">
    <property type="entry name" value="DUF2779"/>
    <property type="match status" value="1"/>
</dbReference>
<evidence type="ECO:0000313" key="2">
    <source>
        <dbReference type="EMBL" id="SHK64074.1"/>
    </source>
</evidence>
<dbReference type="InterPro" id="IPR021301">
    <property type="entry name" value="DUF2779"/>
</dbReference>
<dbReference type="EMBL" id="FRBD01000008">
    <property type="protein sequence ID" value="SHK64074.1"/>
    <property type="molecule type" value="Genomic_DNA"/>
</dbReference>
<accession>A0A1M6U4J1</accession>